<sequence>MAGEVEKNGASALYREVDFGIAVETFLGSPIGKYLVQRAEEEVEEAVEKLKRVDCTATQEIRALQNQIYRAESIQYWLAEAIQAGQIASDELIDQRI</sequence>
<dbReference type="Proteomes" id="UP000019812">
    <property type="component" value="Unassembled WGS sequence"/>
</dbReference>
<gene>
    <name evidence="1" type="ORF">CAPSK01_004470</name>
</gene>
<dbReference type="EMBL" id="JDSS02000045">
    <property type="protein sequence ID" value="KFB66309.1"/>
    <property type="molecule type" value="Genomic_DNA"/>
</dbReference>
<name>A0A084XV15_9PROT</name>
<accession>A0A084XV15</accession>
<proteinExistence type="predicted"/>
<dbReference type="AlphaFoldDB" id="A0A084XV15"/>
<reference evidence="1 2" key="1">
    <citation type="submission" date="2014-07" db="EMBL/GenBank/DDBJ databases">
        <title>Expanding our view of genomic diversity in Candidatus Accumulibacter clades.</title>
        <authorList>
            <person name="Skennerton C.T."/>
            <person name="Barr J.J."/>
            <person name="Slater F.R."/>
            <person name="Bond P.L."/>
            <person name="Tyson G.W."/>
        </authorList>
    </citation>
    <scope>NUCLEOTIDE SEQUENCE [LARGE SCALE GENOMIC DNA]</scope>
    <source>
        <strain evidence="2">SK-01</strain>
    </source>
</reference>
<evidence type="ECO:0000313" key="2">
    <source>
        <dbReference type="Proteomes" id="UP000019812"/>
    </source>
</evidence>
<dbReference type="STRING" id="1457154.CAPSK01_004470"/>
<evidence type="ECO:0000313" key="1">
    <source>
        <dbReference type="EMBL" id="KFB66309.1"/>
    </source>
</evidence>
<organism evidence="1 2">
    <name type="scientific">Candidatus Accumulibacter vicinus</name>
    <dbReference type="NCBI Taxonomy" id="2954382"/>
    <lineage>
        <taxon>Bacteria</taxon>
        <taxon>Pseudomonadati</taxon>
        <taxon>Pseudomonadota</taxon>
        <taxon>Betaproteobacteria</taxon>
        <taxon>Candidatus Accumulibacter</taxon>
    </lineage>
</organism>
<dbReference type="RefSeq" id="WP_034930660.1">
    <property type="nucleotide sequence ID" value="NZ_JDSS02000045.1"/>
</dbReference>
<protein>
    <submittedName>
        <fullName evidence="1">Uncharacterized protein</fullName>
    </submittedName>
</protein>
<comment type="caution">
    <text evidence="1">The sequence shown here is derived from an EMBL/GenBank/DDBJ whole genome shotgun (WGS) entry which is preliminary data.</text>
</comment>